<keyword evidence="1" id="KW-0472">Membrane</keyword>
<gene>
    <name evidence="2" type="ORF">CMV30_05505</name>
</gene>
<evidence type="ECO:0000313" key="2">
    <source>
        <dbReference type="EMBL" id="ATC63451.1"/>
    </source>
</evidence>
<name>A0A290QGJ1_9BACT</name>
<protein>
    <submittedName>
        <fullName evidence="2">Uncharacterized protein</fullName>
    </submittedName>
</protein>
<evidence type="ECO:0000256" key="1">
    <source>
        <dbReference type="SAM" id="Phobius"/>
    </source>
</evidence>
<dbReference type="AlphaFoldDB" id="A0A290QGJ1"/>
<feature type="transmembrane region" description="Helical" evidence="1">
    <location>
        <begin position="80"/>
        <end position="101"/>
    </location>
</feature>
<dbReference type="RefSeq" id="WP_096055083.1">
    <property type="nucleotide sequence ID" value="NZ_CP023344.1"/>
</dbReference>
<dbReference type="EMBL" id="CP023344">
    <property type="protein sequence ID" value="ATC63451.1"/>
    <property type="molecule type" value="Genomic_DNA"/>
</dbReference>
<dbReference type="Proteomes" id="UP000217265">
    <property type="component" value="Chromosome"/>
</dbReference>
<keyword evidence="1" id="KW-1133">Transmembrane helix</keyword>
<feature type="transmembrane region" description="Helical" evidence="1">
    <location>
        <begin position="49"/>
        <end position="68"/>
    </location>
</feature>
<dbReference type="KEGG" id="vbh:CMV30_05505"/>
<accession>A0A290QGJ1</accession>
<keyword evidence="3" id="KW-1185">Reference proteome</keyword>
<dbReference type="OrthoDB" id="196467at2"/>
<organism evidence="2 3">
    <name type="scientific">Nibricoccus aquaticus</name>
    <dbReference type="NCBI Taxonomy" id="2576891"/>
    <lineage>
        <taxon>Bacteria</taxon>
        <taxon>Pseudomonadati</taxon>
        <taxon>Verrucomicrobiota</taxon>
        <taxon>Opitutia</taxon>
        <taxon>Opitutales</taxon>
        <taxon>Opitutaceae</taxon>
        <taxon>Nibricoccus</taxon>
    </lineage>
</organism>
<sequence length="125" mass="14059">MDSLSPLFYFAPLWLLFELGQLVIGERYLGIKQIERGTDPRERGPGELVAFLWSAGLLLYWVWMALMLSQPIGRPQVAAMLGLSVLGFSIRSVCGLKWVLVTMTFEGAIRIGMLLSLGMVAWRRL</sequence>
<evidence type="ECO:0000313" key="3">
    <source>
        <dbReference type="Proteomes" id="UP000217265"/>
    </source>
</evidence>
<reference evidence="2 3" key="1">
    <citation type="submission" date="2017-09" db="EMBL/GenBank/DDBJ databases">
        <title>Complete genome sequence of Verrucomicrobial strain HZ-65, isolated from freshwater.</title>
        <authorList>
            <person name="Choi A."/>
        </authorList>
    </citation>
    <scope>NUCLEOTIDE SEQUENCE [LARGE SCALE GENOMIC DNA]</scope>
    <source>
        <strain evidence="2 3">HZ-65</strain>
    </source>
</reference>
<proteinExistence type="predicted"/>
<keyword evidence="1" id="KW-0812">Transmembrane</keyword>